<dbReference type="EMBL" id="JACMSE010000005">
    <property type="protein sequence ID" value="MBC2889295.1"/>
    <property type="molecule type" value="Genomic_DNA"/>
</dbReference>
<keyword evidence="3" id="KW-0067">ATP-binding</keyword>
<keyword evidence="3" id="KW-0547">Nucleotide-binding</keyword>
<dbReference type="Pfam" id="PF13635">
    <property type="entry name" value="DUF4143"/>
    <property type="match status" value="1"/>
</dbReference>
<dbReference type="InterPro" id="IPR025420">
    <property type="entry name" value="DUF4143"/>
</dbReference>
<feature type="domain" description="DUF4143" evidence="2">
    <location>
        <begin position="214"/>
        <end position="372"/>
    </location>
</feature>
<dbReference type="AlphaFoldDB" id="A0A842JHP0"/>
<dbReference type="GO" id="GO:0005524">
    <property type="term" value="F:ATP binding"/>
    <property type="evidence" value="ECO:0007669"/>
    <property type="project" value="UniProtKB-KW"/>
</dbReference>
<dbReference type="InterPro" id="IPR041682">
    <property type="entry name" value="AAA_14"/>
</dbReference>
<dbReference type="Proteomes" id="UP000587396">
    <property type="component" value="Unassembled WGS sequence"/>
</dbReference>
<feature type="domain" description="AAA" evidence="1">
    <location>
        <begin position="29"/>
        <end position="141"/>
    </location>
</feature>
<evidence type="ECO:0000259" key="1">
    <source>
        <dbReference type="Pfam" id="PF13173"/>
    </source>
</evidence>
<dbReference type="Pfam" id="PF13173">
    <property type="entry name" value="AAA_14"/>
    <property type="match status" value="1"/>
</dbReference>
<organism evidence="3 4">
    <name type="scientific">Gordonibacter massiliensis</name>
    <name type="common">ex Traore et al. 2017</name>
    <dbReference type="NCBI Taxonomy" id="1841863"/>
    <lineage>
        <taxon>Bacteria</taxon>
        <taxon>Bacillati</taxon>
        <taxon>Actinomycetota</taxon>
        <taxon>Coriobacteriia</taxon>
        <taxon>Eggerthellales</taxon>
        <taxon>Eggerthellaceae</taxon>
        <taxon>Gordonibacter</taxon>
    </lineage>
</organism>
<name>A0A842JHP0_9ACTN</name>
<evidence type="ECO:0000259" key="2">
    <source>
        <dbReference type="Pfam" id="PF13635"/>
    </source>
</evidence>
<reference evidence="3 4" key="1">
    <citation type="submission" date="2020-08" db="EMBL/GenBank/DDBJ databases">
        <authorList>
            <person name="Liu C."/>
            <person name="Sun Q."/>
        </authorList>
    </citation>
    <scope>NUCLEOTIDE SEQUENCE [LARGE SCALE GENOMIC DNA]</scope>
    <source>
        <strain evidence="3 4">N22</strain>
    </source>
</reference>
<evidence type="ECO:0000313" key="3">
    <source>
        <dbReference type="EMBL" id="MBC2889295.1"/>
    </source>
</evidence>
<accession>A0A842JHP0</accession>
<sequence length="431" mass="47626">MAGELTPNGYRKRLVERRLDTLLRSFGCVELTGPKWCGKTWTALSRAASVTKLDRLADREAALVDPSLALLGETPHLVDEWQEVPAVWDAARRFVDDSGSKRGLLLLTGSTALRSDQRAKVHHSGAGRIARLKMYPLSLAESGDSTGEVSLERLFTEEDFKPARRETSIEEIALWCCRGGWPANLELDDEAALETARQYLQAVLDANVIDEGKSPAIALAALQALALNASRAVTYKTLINDMSHGEGSRAVSEETLVSYLEMFDRFYLTEELPGWEPPLRSKARVRVKPKRYFVDPSLAASLVGATPERLLRDMQTLGDLFENLVLRDLRVYLSTYGMLDDRLSYYRDDKGLEVDAIIEHAGRWGAVEIKLSDAKADEAAANLVRLRDKVLKNAAARNSEPAFLAVVVGRGALAYRRPDGVHVIPVATLAP</sequence>
<dbReference type="PANTHER" id="PTHR43566">
    <property type="entry name" value="CONSERVED PROTEIN"/>
    <property type="match status" value="1"/>
</dbReference>
<gene>
    <name evidence="3" type="ORF">H7313_08035</name>
</gene>
<dbReference type="PANTHER" id="PTHR43566:SF2">
    <property type="entry name" value="DUF4143 DOMAIN-CONTAINING PROTEIN"/>
    <property type="match status" value="1"/>
</dbReference>
<keyword evidence="4" id="KW-1185">Reference proteome</keyword>
<evidence type="ECO:0000313" key="4">
    <source>
        <dbReference type="Proteomes" id="UP000587396"/>
    </source>
</evidence>
<dbReference type="RefSeq" id="WP_185905156.1">
    <property type="nucleotide sequence ID" value="NZ_JACMSE010000005.1"/>
</dbReference>
<protein>
    <submittedName>
        <fullName evidence="3">ATP-binding protein</fullName>
    </submittedName>
</protein>
<proteinExistence type="predicted"/>
<comment type="caution">
    <text evidence="3">The sequence shown here is derived from an EMBL/GenBank/DDBJ whole genome shotgun (WGS) entry which is preliminary data.</text>
</comment>